<evidence type="ECO:0000313" key="3">
    <source>
        <dbReference type="Proteomes" id="UP000244013"/>
    </source>
</evidence>
<evidence type="ECO:0000256" key="1">
    <source>
        <dbReference type="SAM" id="Phobius"/>
    </source>
</evidence>
<keyword evidence="1" id="KW-1133">Transmembrane helix</keyword>
<reference evidence="2 3" key="1">
    <citation type="submission" date="2018-04" db="EMBL/GenBank/DDBJ databases">
        <title>Genomic Encyclopedia of Type Strains, Phase III (KMG-III): the genomes of soil and plant-associated and newly described type strains.</title>
        <authorList>
            <person name="Whitman W."/>
        </authorList>
    </citation>
    <scope>NUCLEOTIDE SEQUENCE [LARGE SCALE GENOMIC DNA]</scope>
    <source>
        <strain evidence="2 3">MA-olki</strain>
    </source>
</reference>
<protein>
    <submittedName>
        <fullName evidence="2">Uncharacterized protein</fullName>
    </submittedName>
</protein>
<name>A0A2T5U829_9SPHN</name>
<dbReference type="Proteomes" id="UP000244013">
    <property type="component" value="Unassembled WGS sequence"/>
</dbReference>
<sequence length="56" mass="5873">MLSAIIRAIIPAMILVALATALGAPPVALTLGWKIALTIAVVALCDLHALIWRVSR</sequence>
<evidence type="ECO:0000313" key="2">
    <source>
        <dbReference type="EMBL" id="PTW47634.1"/>
    </source>
</evidence>
<proteinExistence type="predicted"/>
<gene>
    <name evidence="2" type="ORF">C8J25_103355</name>
</gene>
<accession>A0A2T5U829</accession>
<feature type="transmembrane region" description="Helical" evidence="1">
    <location>
        <begin position="33"/>
        <end position="52"/>
    </location>
</feature>
<keyword evidence="1" id="KW-0812">Transmembrane</keyword>
<organism evidence="2 3">
    <name type="scientific">Sphingomonas faeni</name>
    <dbReference type="NCBI Taxonomy" id="185950"/>
    <lineage>
        <taxon>Bacteria</taxon>
        <taxon>Pseudomonadati</taxon>
        <taxon>Pseudomonadota</taxon>
        <taxon>Alphaproteobacteria</taxon>
        <taxon>Sphingomonadales</taxon>
        <taxon>Sphingomonadaceae</taxon>
        <taxon>Sphingomonas</taxon>
    </lineage>
</organism>
<keyword evidence="1" id="KW-0472">Membrane</keyword>
<dbReference type="AlphaFoldDB" id="A0A2T5U829"/>
<dbReference type="EMBL" id="QAYE01000003">
    <property type="protein sequence ID" value="PTW47634.1"/>
    <property type="molecule type" value="Genomic_DNA"/>
</dbReference>
<comment type="caution">
    <text evidence="2">The sequence shown here is derived from an EMBL/GenBank/DDBJ whole genome shotgun (WGS) entry which is preliminary data.</text>
</comment>